<dbReference type="InterPro" id="IPR002758">
    <property type="entry name" value="Cation_antiport_E"/>
</dbReference>
<keyword evidence="6" id="KW-0472">Membrane</keyword>
<dbReference type="RefSeq" id="WP_135029885.1">
    <property type="nucleotide sequence ID" value="NZ_BMLA01000003.1"/>
</dbReference>
<dbReference type="EMBL" id="JACHMC010000001">
    <property type="protein sequence ID" value="MBB4881973.1"/>
    <property type="molecule type" value="Genomic_DNA"/>
</dbReference>
<dbReference type="GO" id="GO:0008324">
    <property type="term" value="F:monoatomic cation transmembrane transporter activity"/>
    <property type="evidence" value="ECO:0007669"/>
    <property type="project" value="InterPro"/>
</dbReference>
<evidence type="ECO:0000256" key="3">
    <source>
        <dbReference type="ARBA" id="ARBA00022475"/>
    </source>
</evidence>
<keyword evidence="5" id="KW-1133">Transmembrane helix</keyword>
<reference evidence="8 9" key="1">
    <citation type="submission" date="2020-08" db="EMBL/GenBank/DDBJ databases">
        <title>Sequencing the genomes of 1000 actinobacteria strains.</title>
        <authorList>
            <person name="Klenk H.-P."/>
        </authorList>
    </citation>
    <scope>NUCLEOTIDE SEQUENCE [LARGE SCALE GENOMIC DNA]</scope>
    <source>
        <strain evidence="8 9">DSM 19079</strain>
    </source>
</reference>
<organism evidence="8 9">
    <name type="scientific">Micrococcus flavus</name>
    <dbReference type="NCBI Taxonomy" id="384602"/>
    <lineage>
        <taxon>Bacteria</taxon>
        <taxon>Bacillati</taxon>
        <taxon>Actinomycetota</taxon>
        <taxon>Actinomycetes</taxon>
        <taxon>Micrococcales</taxon>
        <taxon>Micrococcaceae</taxon>
        <taxon>Micrococcus</taxon>
    </lineage>
</organism>
<evidence type="ECO:0000313" key="9">
    <source>
        <dbReference type="Proteomes" id="UP000560081"/>
    </source>
</evidence>
<evidence type="ECO:0000256" key="6">
    <source>
        <dbReference type="ARBA" id="ARBA00023136"/>
    </source>
</evidence>
<comment type="similarity">
    <text evidence="2">Belongs to the CPA3 antiporters (TC 2.A.63) subunit E family.</text>
</comment>
<keyword evidence="9" id="KW-1185">Reference proteome</keyword>
<feature type="region of interest" description="Disordered" evidence="7">
    <location>
        <begin position="193"/>
        <end position="235"/>
    </location>
</feature>
<dbReference type="OrthoDB" id="3556991at2"/>
<dbReference type="NCBIfam" id="NF006521">
    <property type="entry name" value="PRK08965.1-5"/>
    <property type="match status" value="1"/>
</dbReference>
<dbReference type="PANTHER" id="PTHR34584:SF1">
    <property type="entry name" value="NA(+)_H(+) ANTIPORTER SUBUNIT E1"/>
    <property type="match status" value="1"/>
</dbReference>
<evidence type="ECO:0000256" key="2">
    <source>
        <dbReference type="ARBA" id="ARBA00006228"/>
    </source>
</evidence>
<name>A0A4Y8X219_9MICC</name>
<dbReference type="PANTHER" id="PTHR34584">
    <property type="entry name" value="NA(+)/H(+) ANTIPORTER SUBUNIT E1"/>
    <property type="match status" value="1"/>
</dbReference>
<evidence type="ECO:0000256" key="7">
    <source>
        <dbReference type="SAM" id="MobiDB-lite"/>
    </source>
</evidence>
<evidence type="ECO:0000256" key="5">
    <source>
        <dbReference type="ARBA" id="ARBA00022989"/>
    </source>
</evidence>
<evidence type="ECO:0000313" key="8">
    <source>
        <dbReference type="EMBL" id="MBB4881973.1"/>
    </source>
</evidence>
<gene>
    <name evidence="8" type="ORF">BJ976_000324</name>
</gene>
<keyword evidence="4" id="KW-0812">Transmembrane</keyword>
<comment type="subcellular location">
    <subcellularLocation>
        <location evidence="1">Cell membrane</location>
        <topology evidence="1">Multi-pass membrane protein</topology>
    </subcellularLocation>
</comment>
<dbReference type="Proteomes" id="UP000560081">
    <property type="component" value="Unassembled WGS sequence"/>
</dbReference>
<evidence type="ECO:0000256" key="1">
    <source>
        <dbReference type="ARBA" id="ARBA00004651"/>
    </source>
</evidence>
<evidence type="ECO:0000256" key="4">
    <source>
        <dbReference type="ARBA" id="ARBA00022692"/>
    </source>
</evidence>
<comment type="caution">
    <text evidence="8">The sequence shown here is derived from an EMBL/GenBank/DDBJ whole genome shotgun (WGS) entry which is preliminary data.</text>
</comment>
<proteinExistence type="inferred from homology"/>
<accession>A0A4Y8X219</accession>
<dbReference type="AlphaFoldDB" id="A0A4Y8X219"/>
<protein>
    <submittedName>
        <fullName evidence="8">Multicomponent Na+:H+ antiporter subunit E</fullName>
    </submittedName>
</protein>
<dbReference type="Pfam" id="PF01899">
    <property type="entry name" value="MNHE"/>
    <property type="match status" value="1"/>
</dbReference>
<sequence>MPATDPTAVAAERPAPTEGRGSLLRQWPLLLGMVLLWCAVWQDFSPHVMLTGVVFSLLVQVLFPMPPVPFADRFHPGHALVFTGRFLWDVVRSSVSVTGVILTQGRRVRSSVVRVPLRSHNDIVLTLVSHALALIPGSIVLDVDRAGAVLYLHVLDVHTDADMDAYRATALDVEAGIIRAVGSRADMALLRAHPHSAPSSEGMTDRRRHPAYRTELLPDTPGPAGPTDAERGGPR</sequence>
<keyword evidence="3" id="KW-1003">Cell membrane</keyword>
<dbReference type="GO" id="GO:0005886">
    <property type="term" value="C:plasma membrane"/>
    <property type="evidence" value="ECO:0007669"/>
    <property type="project" value="UniProtKB-SubCell"/>
</dbReference>